<dbReference type="PRINTS" id="PR00081">
    <property type="entry name" value="GDHRDH"/>
</dbReference>
<dbReference type="Gene3D" id="3.40.50.720">
    <property type="entry name" value="NAD(P)-binding Rossmann-like Domain"/>
    <property type="match status" value="1"/>
</dbReference>
<evidence type="ECO:0000313" key="2">
    <source>
        <dbReference type="EMBL" id="GEO20864.1"/>
    </source>
</evidence>
<gene>
    <name evidence="2" type="ORF">CQA01_13980</name>
</gene>
<proteinExistence type="inferred from homology"/>
<dbReference type="Proteomes" id="UP000321301">
    <property type="component" value="Unassembled WGS sequence"/>
</dbReference>
<dbReference type="InterPro" id="IPR036291">
    <property type="entry name" value="NAD(P)-bd_dom_sf"/>
</dbReference>
<dbReference type="PANTHER" id="PTHR42879:SF6">
    <property type="entry name" value="NADPH-DEPENDENT REDUCTASE BACG"/>
    <property type="match status" value="1"/>
</dbReference>
<reference evidence="2 3" key="1">
    <citation type="submission" date="2019-07" db="EMBL/GenBank/DDBJ databases">
        <title>Whole genome shotgun sequence of Cyclobacterium qasimii NBRC 106168.</title>
        <authorList>
            <person name="Hosoyama A."/>
            <person name="Uohara A."/>
            <person name="Ohji S."/>
            <person name="Ichikawa N."/>
        </authorList>
    </citation>
    <scope>NUCLEOTIDE SEQUENCE [LARGE SCALE GENOMIC DNA]</scope>
    <source>
        <strain evidence="2 3">NBRC 106168</strain>
    </source>
</reference>
<accession>A0A512C9J5</accession>
<sequence>MKIDLKGYQAVVGGATRGLGLATAQQLAACGASVTLLARNKEKLEAAKNTLDVSDGQQHNYLEVDFANFESFRAATDKFFAGKKVDILVNNTNGPAAGSVIQKTTEDYQQAFDLLFKTYHHLSHLLLDGMKERGFGRILNVSSVTVKEPLANLILSNTMRTAVVSWAKSLSKEAAPFGITVNTVLTGSFETERIESLIRSQSQETGEDFEGLLNQKKQAIPAKRFGQPEEYGYLMAFLASPFAGYINGASIPIDGGALNCL</sequence>
<comment type="caution">
    <text evidence="2">The sequence shown here is derived from an EMBL/GenBank/DDBJ whole genome shotgun (WGS) entry which is preliminary data.</text>
</comment>
<dbReference type="InterPro" id="IPR050259">
    <property type="entry name" value="SDR"/>
</dbReference>
<dbReference type="SUPFAM" id="SSF51735">
    <property type="entry name" value="NAD(P)-binding Rossmann-fold domains"/>
    <property type="match status" value="1"/>
</dbReference>
<name>A0A512C9J5_9BACT</name>
<dbReference type="PRINTS" id="PR00080">
    <property type="entry name" value="SDRFAMILY"/>
</dbReference>
<dbReference type="CDD" id="cd05344">
    <property type="entry name" value="BKR_like_SDR_like"/>
    <property type="match status" value="1"/>
</dbReference>
<keyword evidence="3" id="KW-1185">Reference proteome</keyword>
<organism evidence="2 3">
    <name type="scientific">Cyclobacterium qasimii</name>
    <dbReference type="NCBI Taxonomy" id="1350429"/>
    <lineage>
        <taxon>Bacteria</taxon>
        <taxon>Pseudomonadati</taxon>
        <taxon>Bacteroidota</taxon>
        <taxon>Cytophagia</taxon>
        <taxon>Cytophagales</taxon>
        <taxon>Cyclobacteriaceae</taxon>
        <taxon>Cyclobacterium</taxon>
    </lineage>
</organism>
<dbReference type="EMBL" id="BJYV01000004">
    <property type="protein sequence ID" value="GEO20864.1"/>
    <property type="molecule type" value="Genomic_DNA"/>
</dbReference>
<dbReference type="Pfam" id="PF13561">
    <property type="entry name" value="adh_short_C2"/>
    <property type="match status" value="1"/>
</dbReference>
<evidence type="ECO:0000256" key="1">
    <source>
        <dbReference type="ARBA" id="ARBA00006484"/>
    </source>
</evidence>
<dbReference type="RefSeq" id="WP_020892486.1">
    <property type="nucleotide sequence ID" value="NZ_BJYV01000004.1"/>
</dbReference>
<comment type="similarity">
    <text evidence="1">Belongs to the short-chain dehydrogenases/reductases (SDR) family.</text>
</comment>
<protein>
    <submittedName>
        <fullName evidence="2">Short-chain dehydrogenase</fullName>
    </submittedName>
</protein>
<evidence type="ECO:0000313" key="3">
    <source>
        <dbReference type="Proteomes" id="UP000321301"/>
    </source>
</evidence>
<dbReference type="AlphaFoldDB" id="A0A512C9J5"/>
<dbReference type="InterPro" id="IPR002347">
    <property type="entry name" value="SDR_fam"/>
</dbReference>
<dbReference type="PANTHER" id="PTHR42879">
    <property type="entry name" value="3-OXOACYL-(ACYL-CARRIER-PROTEIN) REDUCTASE"/>
    <property type="match status" value="1"/>
</dbReference>